<dbReference type="EMBL" id="JBHUEE010000010">
    <property type="protein sequence ID" value="MFD1719428.1"/>
    <property type="molecule type" value="Genomic_DNA"/>
</dbReference>
<feature type="domain" description="VOC" evidence="1">
    <location>
        <begin position="8"/>
        <end position="130"/>
    </location>
</feature>
<dbReference type="Gene3D" id="3.30.720.120">
    <property type="match status" value="1"/>
</dbReference>
<dbReference type="InterPro" id="IPR004360">
    <property type="entry name" value="Glyas_Fos-R_dOase_dom"/>
</dbReference>
<keyword evidence="3" id="KW-1185">Reference proteome</keyword>
<dbReference type="SUPFAM" id="SSF54593">
    <property type="entry name" value="Glyoxalase/Bleomycin resistance protein/Dihydroxybiphenyl dioxygenase"/>
    <property type="match status" value="1"/>
</dbReference>
<protein>
    <submittedName>
        <fullName evidence="2">VOC family protein</fullName>
    </submittedName>
</protein>
<proteinExistence type="predicted"/>
<evidence type="ECO:0000259" key="1">
    <source>
        <dbReference type="PROSITE" id="PS51819"/>
    </source>
</evidence>
<evidence type="ECO:0000313" key="3">
    <source>
        <dbReference type="Proteomes" id="UP001597277"/>
    </source>
</evidence>
<dbReference type="PANTHER" id="PTHR34109:SF1">
    <property type="entry name" value="VOC DOMAIN-CONTAINING PROTEIN"/>
    <property type="match status" value="1"/>
</dbReference>
<name>A0ABW4L9D3_9MICO</name>
<dbReference type="PANTHER" id="PTHR34109">
    <property type="entry name" value="BNAUNNG04460D PROTEIN-RELATED"/>
    <property type="match status" value="1"/>
</dbReference>
<evidence type="ECO:0000313" key="2">
    <source>
        <dbReference type="EMBL" id="MFD1719428.1"/>
    </source>
</evidence>
<dbReference type="PROSITE" id="PS51819">
    <property type="entry name" value="VOC"/>
    <property type="match status" value="1"/>
</dbReference>
<reference evidence="3" key="1">
    <citation type="journal article" date="2019" name="Int. J. Syst. Evol. Microbiol.">
        <title>The Global Catalogue of Microorganisms (GCM) 10K type strain sequencing project: providing services to taxonomists for standard genome sequencing and annotation.</title>
        <authorList>
            <consortium name="The Broad Institute Genomics Platform"/>
            <consortium name="The Broad Institute Genome Sequencing Center for Infectious Disease"/>
            <person name="Wu L."/>
            <person name="Ma J."/>
        </authorList>
    </citation>
    <scope>NUCLEOTIDE SEQUENCE [LARGE SCALE GENOMIC DNA]</scope>
    <source>
        <strain evidence="3">JCM 17130</strain>
    </source>
</reference>
<gene>
    <name evidence="2" type="ORF">ACFSE6_16410</name>
</gene>
<dbReference type="RefSeq" id="WP_388009704.1">
    <property type="nucleotide sequence ID" value="NZ_JBHUEE010000010.1"/>
</dbReference>
<dbReference type="InterPro" id="IPR029068">
    <property type="entry name" value="Glyas_Bleomycin-R_OHBP_Dase"/>
</dbReference>
<organism evidence="2 3">
    <name type="scientific">Georgenia deserti</name>
    <dbReference type="NCBI Taxonomy" id="2093781"/>
    <lineage>
        <taxon>Bacteria</taxon>
        <taxon>Bacillati</taxon>
        <taxon>Actinomycetota</taxon>
        <taxon>Actinomycetes</taxon>
        <taxon>Micrococcales</taxon>
        <taxon>Bogoriellaceae</taxon>
        <taxon>Georgenia</taxon>
    </lineage>
</organism>
<accession>A0ABW4L9D3</accession>
<dbReference type="Gene3D" id="3.30.720.110">
    <property type="match status" value="1"/>
</dbReference>
<comment type="caution">
    <text evidence="2">The sequence shown here is derived from an EMBL/GenBank/DDBJ whole genome shotgun (WGS) entry which is preliminary data.</text>
</comment>
<sequence>MTETSSTPPTVFHALQARDAAALIDYYVETFGFVVTAEYAEEGRGVVHHAELRTPDGAGGLMLGTHQVGPWSREPGAAGAYVVVPEIDGLYDRVVNRGADVVRPLAETDYGSCEFTVRDPEGNLWSFGTYPGEPMPGA</sequence>
<dbReference type="InterPro" id="IPR037523">
    <property type="entry name" value="VOC_core"/>
</dbReference>
<dbReference type="Pfam" id="PF00903">
    <property type="entry name" value="Glyoxalase"/>
    <property type="match status" value="1"/>
</dbReference>
<dbReference type="Proteomes" id="UP001597277">
    <property type="component" value="Unassembled WGS sequence"/>
</dbReference>